<reference evidence="2 3" key="1">
    <citation type="submission" date="2018-12" db="EMBL/GenBank/DDBJ databases">
        <title>Marinifilum JC070 sp. nov., a marine bacterium isolated from Yongle Blue Hole in the South China Sea.</title>
        <authorList>
            <person name="Fu T."/>
        </authorList>
    </citation>
    <scope>NUCLEOTIDE SEQUENCE [LARGE SCALE GENOMIC DNA]</scope>
    <source>
        <strain evidence="2 3">JC070</strain>
    </source>
</reference>
<dbReference type="SUPFAM" id="SSF56317">
    <property type="entry name" value="Carbon-nitrogen hydrolase"/>
    <property type="match status" value="1"/>
</dbReference>
<name>A0ABX1WYL5_9BACT</name>
<protein>
    <recommendedName>
        <fullName evidence="1">CN hydrolase domain-containing protein</fullName>
    </recommendedName>
</protein>
<proteinExistence type="predicted"/>
<dbReference type="Proteomes" id="UP000732105">
    <property type="component" value="Unassembled WGS sequence"/>
</dbReference>
<dbReference type="PROSITE" id="PS50263">
    <property type="entry name" value="CN_HYDROLASE"/>
    <property type="match status" value="1"/>
</dbReference>
<dbReference type="Gene3D" id="3.60.110.10">
    <property type="entry name" value="Carbon-nitrogen hydrolase"/>
    <property type="match status" value="1"/>
</dbReference>
<dbReference type="PANTHER" id="PTHR23088:SF27">
    <property type="entry name" value="DEAMINATED GLUTATHIONE AMIDASE"/>
    <property type="match status" value="1"/>
</dbReference>
<dbReference type="InterPro" id="IPR003010">
    <property type="entry name" value="C-N_Hydrolase"/>
</dbReference>
<organism evidence="2 3">
    <name type="scientific">Marinifilum caeruleilacunae</name>
    <dbReference type="NCBI Taxonomy" id="2499076"/>
    <lineage>
        <taxon>Bacteria</taxon>
        <taxon>Pseudomonadati</taxon>
        <taxon>Bacteroidota</taxon>
        <taxon>Bacteroidia</taxon>
        <taxon>Marinilabiliales</taxon>
        <taxon>Marinifilaceae</taxon>
    </lineage>
</organism>
<dbReference type="RefSeq" id="WP_171596395.1">
    <property type="nucleotide sequence ID" value="NZ_RZNH01000028.1"/>
</dbReference>
<evidence type="ECO:0000259" key="1">
    <source>
        <dbReference type="PROSITE" id="PS50263"/>
    </source>
</evidence>
<feature type="domain" description="CN hydrolase" evidence="1">
    <location>
        <begin position="1"/>
        <end position="239"/>
    </location>
</feature>
<sequence length="267" mass="30191">MKVAAVGSKSIIGDFNQNLSITMSWIKKLNAQGVDFILFPELNLTGFTRNVDVLETACKERAWLFKKLLDLSSVVNSAFAIGFPEWEEDKIFITHFVFEGGTLLGKHRKTHLSSNEKEVFSEGDKISVFQVKGMILGIQLCYETHFPELSYIQQRKGADVLAMAFASPRESSAAKINRLKRYIPARAYDNSCFIMLCNQETINENGTLFPGLSFVLDPKGELLCESLSADVCSIAELDFHQIQKIKKSKMADFNQAKRTEWLMKYYG</sequence>
<evidence type="ECO:0000313" key="3">
    <source>
        <dbReference type="Proteomes" id="UP000732105"/>
    </source>
</evidence>
<accession>A0ABX1WYL5</accession>
<gene>
    <name evidence="2" type="ORF">ELS83_15015</name>
</gene>
<dbReference type="EMBL" id="RZNH01000028">
    <property type="protein sequence ID" value="NOU61127.1"/>
    <property type="molecule type" value="Genomic_DNA"/>
</dbReference>
<evidence type="ECO:0000313" key="2">
    <source>
        <dbReference type="EMBL" id="NOU61127.1"/>
    </source>
</evidence>
<dbReference type="InterPro" id="IPR036526">
    <property type="entry name" value="C-N_Hydrolase_sf"/>
</dbReference>
<dbReference type="Pfam" id="PF00795">
    <property type="entry name" value="CN_hydrolase"/>
    <property type="match status" value="1"/>
</dbReference>
<keyword evidence="3" id="KW-1185">Reference proteome</keyword>
<dbReference type="PANTHER" id="PTHR23088">
    <property type="entry name" value="NITRILASE-RELATED"/>
    <property type="match status" value="1"/>
</dbReference>
<comment type="caution">
    <text evidence="2">The sequence shown here is derived from an EMBL/GenBank/DDBJ whole genome shotgun (WGS) entry which is preliminary data.</text>
</comment>